<keyword evidence="10 25" id="KW-0808">Transferase</keyword>
<evidence type="ECO:0000256" key="18">
    <source>
        <dbReference type="ARBA" id="ARBA00029893"/>
    </source>
</evidence>
<keyword evidence="14" id="KW-0443">Lipid metabolism</keyword>
<comment type="caution">
    <text evidence="25">The sequence shown here is derived from an EMBL/GenBank/DDBJ whole genome shotgun (WGS) entry which is preliminary data.</text>
</comment>
<evidence type="ECO:0000256" key="23">
    <source>
        <dbReference type="ARBA" id="ARBA00033406"/>
    </source>
</evidence>
<feature type="transmembrane region" description="Helical" evidence="24">
    <location>
        <begin position="97"/>
        <end position="116"/>
    </location>
</feature>
<evidence type="ECO:0000256" key="10">
    <source>
        <dbReference type="ARBA" id="ARBA00022679"/>
    </source>
</evidence>
<evidence type="ECO:0000313" key="25">
    <source>
        <dbReference type="EMBL" id="NYE45945.1"/>
    </source>
</evidence>
<sequence length="289" mass="29919">MTGEKKSRFTFRKRGGEPIRTGRNLPLAVGSGVALGALVLLSIYPFPAAFVAIAAAAVLLGLRELNRAFASRGIGLALPPLIAGGLAMQVAAYFGGALWLVGALAVTTVVTLSWRLRGGADGYVRDVGANMFTLAYLPFLLGTWLLLLAAPGDGQERIIAFIIVTISSDIGGYFAGITAGRHKMAPTISPNKTWEGFVGSVAGCMIAGALTVWLMLDGPIWAGLVLGIGVVLAATVGDLIESLIKRDLGIKDMGNFMPGHGGLLDRVDSLLVAGPVAWVVLTLLVPAAG</sequence>
<feature type="transmembrane region" description="Helical" evidence="24">
    <location>
        <begin position="158"/>
        <end position="176"/>
    </location>
</feature>
<dbReference type="EMBL" id="JACCCC010000001">
    <property type="protein sequence ID" value="NYE45945.1"/>
    <property type="molecule type" value="Genomic_DNA"/>
</dbReference>
<comment type="pathway">
    <text evidence="3">Phospholipid metabolism; CDP-diacylglycerol biosynthesis; CDP-diacylglycerol from sn-glycerol 3-phosphate: step 3/3.</text>
</comment>
<proteinExistence type="inferred from homology"/>
<keyword evidence="12 25" id="KW-0548">Nucleotidyltransferase</keyword>
<dbReference type="GO" id="GO:0016024">
    <property type="term" value="P:CDP-diacylglycerol biosynthetic process"/>
    <property type="evidence" value="ECO:0007669"/>
    <property type="project" value="TreeGrafter"/>
</dbReference>
<evidence type="ECO:0000256" key="15">
    <source>
        <dbReference type="ARBA" id="ARBA00023136"/>
    </source>
</evidence>
<comment type="similarity">
    <text evidence="5">Belongs to the CDS family.</text>
</comment>
<dbReference type="RefSeq" id="WP_179642116.1">
    <property type="nucleotide sequence ID" value="NZ_BAAAYY010000024.1"/>
</dbReference>
<keyword evidence="8" id="KW-1003">Cell membrane</keyword>
<dbReference type="EC" id="2.7.7.41" evidence="6"/>
<feature type="transmembrane region" description="Helical" evidence="24">
    <location>
        <begin position="21"/>
        <end position="40"/>
    </location>
</feature>
<reference evidence="25 26" key="1">
    <citation type="submission" date="2020-07" db="EMBL/GenBank/DDBJ databases">
        <title>Sequencing the genomes of 1000 actinobacteria strains.</title>
        <authorList>
            <person name="Klenk H.-P."/>
        </authorList>
    </citation>
    <scope>NUCLEOTIDE SEQUENCE [LARGE SCALE GENOMIC DNA]</scope>
    <source>
        <strain evidence="25 26">CXB654</strain>
    </source>
</reference>
<evidence type="ECO:0000256" key="21">
    <source>
        <dbReference type="ARBA" id="ARBA00032396"/>
    </source>
</evidence>
<evidence type="ECO:0000256" key="13">
    <source>
        <dbReference type="ARBA" id="ARBA00022989"/>
    </source>
</evidence>
<feature type="transmembrane region" description="Helical" evidence="24">
    <location>
        <begin position="197"/>
        <end position="214"/>
    </location>
</feature>
<dbReference type="GO" id="GO:0005886">
    <property type="term" value="C:plasma membrane"/>
    <property type="evidence" value="ECO:0007669"/>
    <property type="project" value="UniProtKB-SubCell"/>
</dbReference>
<evidence type="ECO:0000256" key="20">
    <source>
        <dbReference type="ARBA" id="ARBA00032253"/>
    </source>
</evidence>
<keyword evidence="13 24" id="KW-1133">Transmembrane helix</keyword>
<evidence type="ECO:0000256" key="4">
    <source>
        <dbReference type="ARBA" id="ARBA00005189"/>
    </source>
</evidence>
<evidence type="ECO:0000256" key="9">
    <source>
        <dbReference type="ARBA" id="ARBA00022516"/>
    </source>
</evidence>
<evidence type="ECO:0000256" key="8">
    <source>
        <dbReference type="ARBA" id="ARBA00022475"/>
    </source>
</evidence>
<gene>
    <name evidence="25" type="ORF">HDA32_001065</name>
</gene>
<evidence type="ECO:0000256" key="19">
    <source>
        <dbReference type="ARBA" id="ARBA00031825"/>
    </source>
</evidence>
<dbReference type="Proteomes" id="UP000589036">
    <property type="component" value="Unassembled WGS sequence"/>
</dbReference>
<comment type="catalytic activity">
    <reaction evidence="1">
        <text>a 1,2-diacyl-sn-glycero-3-phosphate + CTP + H(+) = a CDP-1,2-diacyl-sn-glycerol + diphosphate</text>
        <dbReference type="Rhea" id="RHEA:16229"/>
        <dbReference type="ChEBI" id="CHEBI:15378"/>
        <dbReference type="ChEBI" id="CHEBI:33019"/>
        <dbReference type="ChEBI" id="CHEBI:37563"/>
        <dbReference type="ChEBI" id="CHEBI:58332"/>
        <dbReference type="ChEBI" id="CHEBI:58608"/>
        <dbReference type="EC" id="2.7.7.41"/>
    </reaction>
</comment>
<evidence type="ECO:0000256" key="24">
    <source>
        <dbReference type="SAM" id="Phobius"/>
    </source>
</evidence>
<dbReference type="GO" id="GO:0004605">
    <property type="term" value="F:phosphatidate cytidylyltransferase activity"/>
    <property type="evidence" value="ECO:0007669"/>
    <property type="project" value="UniProtKB-EC"/>
</dbReference>
<evidence type="ECO:0000256" key="1">
    <source>
        <dbReference type="ARBA" id="ARBA00001698"/>
    </source>
</evidence>
<dbReference type="PANTHER" id="PTHR46382">
    <property type="entry name" value="PHOSPHATIDATE CYTIDYLYLTRANSFERASE"/>
    <property type="match status" value="1"/>
</dbReference>
<evidence type="ECO:0000256" key="14">
    <source>
        <dbReference type="ARBA" id="ARBA00023098"/>
    </source>
</evidence>
<keyword evidence="26" id="KW-1185">Reference proteome</keyword>
<keyword evidence="11 24" id="KW-0812">Transmembrane</keyword>
<evidence type="ECO:0000256" key="11">
    <source>
        <dbReference type="ARBA" id="ARBA00022692"/>
    </source>
</evidence>
<evidence type="ECO:0000256" key="3">
    <source>
        <dbReference type="ARBA" id="ARBA00005119"/>
    </source>
</evidence>
<feature type="transmembrane region" description="Helical" evidence="24">
    <location>
        <begin position="74"/>
        <end position="91"/>
    </location>
</feature>
<evidence type="ECO:0000256" key="22">
    <source>
        <dbReference type="ARBA" id="ARBA00032743"/>
    </source>
</evidence>
<keyword evidence="17" id="KW-1208">Phospholipid metabolism</keyword>
<accession>A0A852TQU5</accession>
<evidence type="ECO:0000256" key="16">
    <source>
        <dbReference type="ARBA" id="ARBA00023209"/>
    </source>
</evidence>
<name>A0A852TQU5_9ACTN</name>
<protein>
    <recommendedName>
        <fullName evidence="7">Phosphatidate cytidylyltransferase</fullName>
        <ecNumber evidence="6">2.7.7.41</ecNumber>
    </recommendedName>
    <alternativeName>
        <fullName evidence="20">CDP-DAG synthase</fullName>
    </alternativeName>
    <alternativeName>
        <fullName evidence="22">CDP-DG synthase</fullName>
    </alternativeName>
    <alternativeName>
        <fullName evidence="18">CDP-diacylglycerol synthase</fullName>
    </alternativeName>
    <alternativeName>
        <fullName evidence="21">CDP-diglyceride pyrophosphorylase</fullName>
    </alternativeName>
    <alternativeName>
        <fullName evidence="23">CDP-diglyceride synthase</fullName>
    </alternativeName>
    <alternativeName>
        <fullName evidence="19">CTP:phosphatidate cytidylyltransferase</fullName>
    </alternativeName>
</protein>
<evidence type="ECO:0000256" key="6">
    <source>
        <dbReference type="ARBA" id="ARBA00012487"/>
    </source>
</evidence>
<evidence type="ECO:0000256" key="2">
    <source>
        <dbReference type="ARBA" id="ARBA00004651"/>
    </source>
</evidence>
<feature type="transmembrane region" description="Helical" evidence="24">
    <location>
        <begin position="128"/>
        <end position="152"/>
    </location>
</feature>
<feature type="transmembrane region" description="Helical" evidence="24">
    <location>
        <begin position="220"/>
        <end position="240"/>
    </location>
</feature>
<organism evidence="25 26">
    <name type="scientific">Spinactinospora alkalitolerans</name>
    <dbReference type="NCBI Taxonomy" id="687207"/>
    <lineage>
        <taxon>Bacteria</taxon>
        <taxon>Bacillati</taxon>
        <taxon>Actinomycetota</taxon>
        <taxon>Actinomycetes</taxon>
        <taxon>Streptosporangiales</taxon>
        <taxon>Nocardiopsidaceae</taxon>
        <taxon>Spinactinospora</taxon>
    </lineage>
</organism>
<evidence type="ECO:0000256" key="12">
    <source>
        <dbReference type="ARBA" id="ARBA00022695"/>
    </source>
</evidence>
<dbReference type="PANTHER" id="PTHR46382:SF1">
    <property type="entry name" value="PHOSPHATIDATE CYTIDYLYLTRANSFERASE"/>
    <property type="match status" value="1"/>
</dbReference>
<comment type="pathway">
    <text evidence="4">Lipid metabolism.</text>
</comment>
<evidence type="ECO:0000256" key="5">
    <source>
        <dbReference type="ARBA" id="ARBA00010185"/>
    </source>
</evidence>
<evidence type="ECO:0000313" key="26">
    <source>
        <dbReference type="Proteomes" id="UP000589036"/>
    </source>
</evidence>
<comment type="subcellular location">
    <subcellularLocation>
        <location evidence="2">Cell membrane</location>
        <topology evidence="2">Multi-pass membrane protein</topology>
    </subcellularLocation>
</comment>
<evidence type="ECO:0000256" key="7">
    <source>
        <dbReference type="ARBA" id="ARBA00019373"/>
    </source>
</evidence>
<dbReference type="Pfam" id="PF01148">
    <property type="entry name" value="CTP_transf_1"/>
    <property type="match status" value="1"/>
</dbReference>
<dbReference type="AlphaFoldDB" id="A0A852TQU5"/>
<feature type="transmembrane region" description="Helical" evidence="24">
    <location>
        <begin position="46"/>
        <end position="62"/>
    </location>
</feature>
<keyword evidence="9" id="KW-0444">Lipid biosynthesis</keyword>
<keyword evidence="15 24" id="KW-0472">Membrane</keyword>
<keyword evidence="16" id="KW-0594">Phospholipid biosynthesis</keyword>
<evidence type="ECO:0000256" key="17">
    <source>
        <dbReference type="ARBA" id="ARBA00023264"/>
    </source>
</evidence>